<dbReference type="EMBL" id="QUTB01008658">
    <property type="protein sequence ID" value="RHY41915.1"/>
    <property type="molecule type" value="Genomic_DNA"/>
</dbReference>
<name>A0A3L6V4K6_APHAT</name>
<sequence length="233" mass="27382">MTSVKPKKQYRRYTNRDRKCLLAHFHASPLQDEAKFCADMQIARSTWRGWRNNEHAILHSKRHGSKGSLGGQGRKTIIPFKDALLAYIDERRDEEKFVRVFHMMRWIRRNKHEWLTTYLSTKKNASTGYDSLCCLLRRFCTRERLSQRVPCVNKVRQEVLDDVWLGYAAHFWDKYHDVPRSQILNADETGVFFDMPPGKTYARKGKSSKVGKSCKHSERITVVLTIRADGKLY</sequence>
<dbReference type="VEuPathDB" id="FungiDB:H257_17266"/>
<evidence type="ECO:0000313" key="4">
    <source>
        <dbReference type="Proteomes" id="UP000283543"/>
    </source>
</evidence>
<gene>
    <name evidence="2" type="ORF">DYB28_010483</name>
    <name evidence="1" type="ORF">DYB34_012449</name>
</gene>
<dbReference type="Proteomes" id="UP000283543">
    <property type="component" value="Unassembled WGS sequence"/>
</dbReference>
<reference evidence="1 4" key="2">
    <citation type="submission" date="2018-08" db="EMBL/GenBank/DDBJ databases">
        <title>Aphanomyces genome sequencing and annotation.</title>
        <authorList>
            <person name="Minardi D."/>
            <person name="Oidtmann B."/>
            <person name="Van Der Giezen M."/>
            <person name="Studholme D.J."/>
        </authorList>
    </citation>
    <scope>NUCLEOTIDE SEQUENCE [LARGE SCALE GENOMIC DNA]</scope>
    <source>
        <strain evidence="1 4">Si</strain>
    </source>
</reference>
<evidence type="ECO:0008006" key="5">
    <source>
        <dbReference type="Google" id="ProtNLM"/>
    </source>
</evidence>
<proteinExistence type="predicted"/>
<dbReference type="EMBL" id="QUTI01030590">
    <property type="protein sequence ID" value="RLO03596.1"/>
    <property type="molecule type" value="Genomic_DNA"/>
</dbReference>
<evidence type="ECO:0000313" key="3">
    <source>
        <dbReference type="Proteomes" id="UP000275652"/>
    </source>
</evidence>
<reference evidence="2 3" key="1">
    <citation type="journal article" date="2018" name="J. Invertebr. Pathol.">
        <title>New genotyping method for the causative agent of crayfish plague (Aphanomyces astaci) based on whole genome data.</title>
        <authorList>
            <person name="Minardi D."/>
            <person name="Studholme D.J."/>
            <person name="van der Giezen M."/>
            <person name="Pretto T."/>
            <person name="Oidtmann B."/>
        </authorList>
    </citation>
    <scope>NUCLEOTIDE SEQUENCE [LARGE SCALE GENOMIC DNA]</scope>
    <source>
        <strain evidence="2 3">KB13</strain>
    </source>
</reference>
<evidence type="ECO:0000313" key="1">
    <source>
        <dbReference type="EMBL" id="RHY41915.1"/>
    </source>
</evidence>
<dbReference type="AlphaFoldDB" id="A0A3L6V4K6"/>
<dbReference type="Proteomes" id="UP000275652">
    <property type="component" value="Unassembled WGS sequence"/>
</dbReference>
<organism evidence="1 4">
    <name type="scientific">Aphanomyces astaci</name>
    <name type="common">Crayfish plague agent</name>
    <dbReference type="NCBI Taxonomy" id="112090"/>
    <lineage>
        <taxon>Eukaryota</taxon>
        <taxon>Sar</taxon>
        <taxon>Stramenopiles</taxon>
        <taxon>Oomycota</taxon>
        <taxon>Saprolegniomycetes</taxon>
        <taxon>Saprolegniales</taxon>
        <taxon>Verrucalvaceae</taxon>
        <taxon>Aphanomyces</taxon>
    </lineage>
</organism>
<evidence type="ECO:0000313" key="2">
    <source>
        <dbReference type="EMBL" id="RLO03596.1"/>
    </source>
</evidence>
<accession>A0A3L6V4K6</accession>
<comment type="caution">
    <text evidence="1">The sequence shown here is derived from an EMBL/GenBank/DDBJ whole genome shotgun (WGS) entry which is preliminary data.</text>
</comment>
<protein>
    <recommendedName>
        <fullName evidence="5">DDE-1 domain-containing protein</fullName>
    </recommendedName>
</protein>